<dbReference type="Gene3D" id="3.40.50.2300">
    <property type="match status" value="2"/>
</dbReference>
<gene>
    <name evidence="1" type="ORF">Cyrtocomes_01142</name>
</gene>
<dbReference type="Proteomes" id="UP001293791">
    <property type="component" value="Unassembled WGS sequence"/>
</dbReference>
<proteinExistence type="predicted"/>
<dbReference type="InterPro" id="IPR028082">
    <property type="entry name" value="Peripla_BP_I"/>
</dbReference>
<dbReference type="CDD" id="cd06325">
    <property type="entry name" value="PBP1_ABC_unchar_transporter"/>
    <property type="match status" value="1"/>
</dbReference>
<sequence>MCAFLKRLFAFRRTLLVVSVLFLLLILSFLIKESHQDVIVLQYAEHPALDQVRRGISDYMEKCCSSYSIMYESAQADPTLASQLAQKIYAKNPKLVVTIGTLAAQAFLKKEEMNVIFSSITDPVAAGLAKSFEEPGMHFTGVSNFPDIEQELSMIELVIPNVKRIGLLYNTGEVNSNSIATRLKDIAAQRWLEIVEVTANSTKDMISAVKSLAGKVDVIYITNDNTALSALQGITRASNEAGIPVFCSDTDTIGMGIVAAFGPDQYGIGVQTAKMIEKFLESDCISCDIPKTPIQISGSFKLKIDKRIARKLGIEIRPEALSIAGEVIE</sequence>
<dbReference type="EMBL" id="JARGYT010000101">
    <property type="protein sequence ID" value="MDZ5762748.1"/>
    <property type="molecule type" value="Genomic_DNA"/>
</dbReference>
<dbReference type="SUPFAM" id="SSF53822">
    <property type="entry name" value="Periplasmic binding protein-like I"/>
    <property type="match status" value="1"/>
</dbReference>
<evidence type="ECO:0000313" key="1">
    <source>
        <dbReference type="EMBL" id="MDZ5762748.1"/>
    </source>
</evidence>
<dbReference type="InterPro" id="IPR007487">
    <property type="entry name" value="ABC_transpt-TYRBP-like"/>
</dbReference>
<comment type="caution">
    <text evidence="1">The sequence shown here is derived from an EMBL/GenBank/DDBJ whole genome shotgun (WGS) entry which is preliminary data.</text>
</comment>
<reference evidence="1 2" key="1">
    <citation type="submission" date="2023-02" db="EMBL/GenBank/DDBJ databases">
        <title>Host association and intracellularity evolved multiple times independently in the Rickettsiales.</title>
        <authorList>
            <person name="Castelli M."/>
            <person name="Nardi T."/>
            <person name="Gammuto L."/>
            <person name="Bellinzona G."/>
            <person name="Sabaneyeva E."/>
            <person name="Potekhin A."/>
            <person name="Serra V."/>
            <person name="Petroni G."/>
            <person name="Sassera D."/>
        </authorList>
    </citation>
    <scope>NUCLEOTIDE SEQUENCE [LARGE SCALE GENOMIC DNA]</scope>
    <source>
        <strain evidence="1 2">BOD18</strain>
    </source>
</reference>
<dbReference type="Pfam" id="PF04392">
    <property type="entry name" value="ABC_sub_bind"/>
    <property type="match status" value="1"/>
</dbReference>
<organism evidence="1 2">
    <name type="scientific">Candidatus Cyrtobacter comes</name>
    <dbReference type="NCBI Taxonomy" id="675776"/>
    <lineage>
        <taxon>Bacteria</taxon>
        <taxon>Pseudomonadati</taxon>
        <taxon>Pseudomonadota</taxon>
        <taxon>Alphaproteobacteria</taxon>
        <taxon>Rickettsiales</taxon>
        <taxon>Candidatus Midichloriaceae</taxon>
        <taxon>Candidatus Cyrtobacter</taxon>
    </lineage>
</organism>
<evidence type="ECO:0000313" key="2">
    <source>
        <dbReference type="Proteomes" id="UP001293791"/>
    </source>
</evidence>
<accession>A0ABU5L9F1</accession>
<keyword evidence="2" id="KW-1185">Reference proteome</keyword>
<protein>
    <submittedName>
        <fullName evidence="1">ABC transporter substrate binding protein</fullName>
    </submittedName>
</protein>
<dbReference type="PANTHER" id="PTHR35271">
    <property type="entry name" value="ABC TRANSPORTER, SUBSTRATE-BINDING LIPOPROTEIN-RELATED"/>
    <property type="match status" value="1"/>
</dbReference>
<name>A0ABU5L9F1_9RICK</name>
<dbReference type="PANTHER" id="PTHR35271:SF1">
    <property type="entry name" value="ABC TRANSPORTER, SUBSTRATE-BINDING LIPOPROTEIN"/>
    <property type="match status" value="1"/>
</dbReference>